<evidence type="ECO:0000256" key="1">
    <source>
        <dbReference type="SAM" id="Phobius"/>
    </source>
</evidence>
<dbReference type="AlphaFoldDB" id="A0A397UZE4"/>
<evidence type="ECO:0000313" key="2">
    <source>
        <dbReference type="EMBL" id="RIB14129.1"/>
    </source>
</evidence>
<reference evidence="2 3" key="1">
    <citation type="submission" date="2018-06" db="EMBL/GenBank/DDBJ databases">
        <title>Comparative genomics reveals the genomic features of Rhizophagus irregularis, R. cerebriforme, R. diaphanum and Gigaspora rosea, and their symbiotic lifestyle signature.</title>
        <authorList>
            <person name="Morin E."/>
            <person name="San Clemente H."/>
            <person name="Chen E.C.H."/>
            <person name="De La Providencia I."/>
            <person name="Hainaut M."/>
            <person name="Kuo A."/>
            <person name="Kohler A."/>
            <person name="Murat C."/>
            <person name="Tang N."/>
            <person name="Roy S."/>
            <person name="Loubradou J."/>
            <person name="Henrissat B."/>
            <person name="Grigoriev I.V."/>
            <person name="Corradi N."/>
            <person name="Roux C."/>
            <person name="Martin F.M."/>
        </authorList>
    </citation>
    <scope>NUCLEOTIDE SEQUENCE [LARGE SCALE GENOMIC DNA]</scope>
    <source>
        <strain evidence="2 3">DAOM 194757</strain>
    </source>
</reference>
<organism evidence="2 3">
    <name type="scientific">Gigaspora rosea</name>
    <dbReference type="NCBI Taxonomy" id="44941"/>
    <lineage>
        <taxon>Eukaryota</taxon>
        <taxon>Fungi</taxon>
        <taxon>Fungi incertae sedis</taxon>
        <taxon>Mucoromycota</taxon>
        <taxon>Glomeromycotina</taxon>
        <taxon>Glomeromycetes</taxon>
        <taxon>Diversisporales</taxon>
        <taxon>Gigasporaceae</taxon>
        <taxon>Gigaspora</taxon>
    </lineage>
</organism>
<evidence type="ECO:0000313" key="3">
    <source>
        <dbReference type="Proteomes" id="UP000266673"/>
    </source>
</evidence>
<keyword evidence="1" id="KW-0812">Transmembrane</keyword>
<gene>
    <name evidence="2" type="ORF">C2G38_2196035</name>
</gene>
<keyword evidence="1" id="KW-0472">Membrane</keyword>
<protein>
    <submittedName>
        <fullName evidence="2">Uncharacterized protein</fullName>
    </submittedName>
</protein>
<dbReference type="EMBL" id="QKWP01000861">
    <property type="protein sequence ID" value="RIB14129.1"/>
    <property type="molecule type" value="Genomic_DNA"/>
</dbReference>
<keyword evidence="3" id="KW-1185">Reference proteome</keyword>
<dbReference type="Proteomes" id="UP000266673">
    <property type="component" value="Unassembled WGS sequence"/>
</dbReference>
<name>A0A397UZE4_9GLOM</name>
<feature type="transmembrane region" description="Helical" evidence="1">
    <location>
        <begin position="29"/>
        <end position="50"/>
    </location>
</feature>
<comment type="caution">
    <text evidence="2">The sequence shown here is derived from an EMBL/GenBank/DDBJ whole genome shotgun (WGS) entry which is preliminary data.</text>
</comment>
<accession>A0A397UZE4</accession>
<sequence length="76" mass="8414">MDLEEIFLVLEASEKLSKKGYLMCCKVKSVVYISSFALVCALAGALALALDTTKLVQCCKKNLLHPRKDYASLLIF</sequence>
<keyword evidence="1" id="KW-1133">Transmembrane helix</keyword>
<proteinExistence type="predicted"/>